<dbReference type="AlphaFoldDB" id="A0A242JZI4"/>
<gene>
    <name evidence="1" type="ORF">A5844_000954</name>
</gene>
<comment type="caution">
    <text evidence="1">The sequence shown here is derived from an EMBL/GenBank/DDBJ whole genome shotgun (WGS) entry which is preliminary data.</text>
</comment>
<evidence type="ECO:0000313" key="1">
    <source>
        <dbReference type="EMBL" id="OTP10820.1"/>
    </source>
</evidence>
<evidence type="ECO:0000313" key="2">
    <source>
        <dbReference type="Proteomes" id="UP000194933"/>
    </source>
</evidence>
<dbReference type="RefSeq" id="WP_086284151.1">
    <property type="nucleotide sequence ID" value="NZ_NGMO01000002.1"/>
</dbReference>
<protein>
    <submittedName>
        <fullName evidence="1">Uncharacterized protein</fullName>
    </submittedName>
</protein>
<proteinExistence type="predicted"/>
<dbReference type="EMBL" id="NGMO01000002">
    <property type="protein sequence ID" value="OTP10820.1"/>
    <property type="molecule type" value="Genomic_DNA"/>
</dbReference>
<organism evidence="1 2">
    <name type="scientific">Candidatus Enterococcus wittei</name>
    <dbReference type="NCBI Taxonomy" id="1987383"/>
    <lineage>
        <taxon>Bacteria</taxon>
        <taxon>Bacillati</taxon>
        <taxon>Bacillota</taxon>
        <taxon>Bacilli</taxon>
        <taxon>Lactobacillales</taxon>
        <taxon>Enterococcaceae</taxon>
        <taxon>Enterococcus</taxon>
    </lineage>
</organism>
<keyword evidence="2" id="KW-1185">Reference proteome</keyword>
<name>A0A242JZI4_9ENTE</name>
<accession>A0A242JZI4</accession>
<dbReference type="STRING" id="1987383.A5844_000954"/>
<dbReference type="Proteomes" id="UP000194933">
    <property type="component" value="Unassembled WGS sequence"/>
</dbReference>
<reference evidence="1 2" key="1">
    <citation type="submission" date="2017-05" db="EMBL/GenBank/DDBJ databases">
        <title>The Genome Sequence of Enterococcus sp. 10A9_DIV0425.</title>
        <authorList>
            <consortium name="The Broad Institute Genomics Platform"/>
            <consortium name="The Broad Institute Genomic Center for Infectious Diseases"/>
            <person name="Earl A."/>
            <person name="Manson A."/>
            <person name="Schwartman J."/>
            <person name="Gilmore M."/>
            <person name="Abouelleil A."/>
            <person name="Cao P."/>
            <person name="Chapman S."/>
            <person name="Cusick C."/>
            <person name="Shea T."/>
            <person name="Young S."/>
            <person name="Neafsey D."/>
            <person name="Nusbaum C."/>
            <person name="Birren B."/>
        </authorList>
    </citation>
    <scope>NUCLEOTIDE SEQUENCE [LARGE SCALE GENOMIC DNA]</scope>
    <source>
        <strain evidence="1 2">10A9_DIV0425</strain>
    </source>
</reference>
<sequence>MPEMKMKDFDLVNQLGKDLQLVEVTPKIKYELNERTGRNERTGEIDGYTYEVLMKDKRYKSMRVTVLGDKPIITQQDIDKADDVKVQFENLVVNPYVSNGFITLSFKADGMKILK</sequence>